<dbReference type="eggNOG" id="COG1435">
    <property type="taxonomic scope" value="Bacteria"/>
</dbReference>
<comment type="catalytic activity">
    <reaction evidence="10">
        <text>thymidine + ATP = dTMP + ADP + H(+)</text>
        <dbReference type="Rhea" id="RHEA:19129"/>
        <dbReference type="ChEBI" id="CHEBI:15378"/>
        <dbReference type="ChEBI" id="CHEBI:17748"/>
        <dbReference type="ChEBI" id="CHEBI:30616"/>
        <dbReference type="ChEBI" id="CHEBI:63528"/>
        <dbReference type="ChEBI" id="CHEBI:456216"/>
        <dbReference type="EC" id="2.7.1.21"/>
    </reaction>
</comment>
<dbReference type="PATRIC" id="fig|633147.7.peg.290"/>
<dbReference type="EMBL" id="CP002106">
    <property type="protein sequence ID" value="ADK68348.1"/>
    <property type="molecule type" value="Genomic_DNA"/>
</dbReference>
<dbReference type="PIRSF" id="PIRSF035805">
    <property type="entry name" value="TK_cell"/>
    <property type="match status" value="1"/>
</dbReference>
<evidence type="ECO:0000256" key="9">
    <source>
        <dbReference type="PIRSR" id="PIRSR035805-2"/>
    </source>
</evidence>
<dbReference type="GeneID" id="78512651"/>
<evidence type="ECO:0000256" key="7">
    <source>
        <dbReference type="ARBA" id="ARBA00022840"/>
    </source>
</evidence>
<keyword evidence="7 10" id="KW-0067">ATP-binding</keyword>
<dbReference type="InterPro" id="IPR001267">
    <property type="entry name" value="Thymidine_kinase"/>
</dbReference>
<dbReference type="GO" id="GO:0005524">
    <property type="term" value="F:ATP binding"/>
    <property type="evidence" value="ECO:0007669"/>
    <property type="project" value="UniProtKB-KW"/>
</dbReference>
<dbReference type="EC" id="2.7.1.21" evidence="2 10"/>
<evidence type="ECO:0000256" key="8">
    <source>
        <dbReference type="PIRSR" id="PIRSR035805-1"/>
    </source>
</evidence>
<name>E1QW45_OLSUV</name>
<keyword evidence="3 10" id="KW-0237">DNA synthesis</keyword>
<keyword evidence="13" id="KW-1185">Reference proteome</keyword>
<dbReference type="GO" id="GO:0046104">
    <property type="term" value="P:thymidine metabolic process"/>
    <property type="evidence" value="ECO:0007669"/>
    <property type="project" value="TreeGrafter"/>
</dbReference>
<dbReference type="InterPro" id="IPR027417">
    <property type="entry name" value="P-loop_NTPase"/>
</dbReference>
<evidence type="ECO:0000313" key="12">
    <source>
        <dbReference type="EMBL" id="ADK68348.1"/>
    </source>
</evidence>
<dbReference type="STRING" id="633147.Olsu_1242"/>
<comment type="similarity">
    <text evidence="1 11">Belongs to the thymidine kinase family.</text>
</comment>
<dbReference type="PANTHER" id="PTHR11441">
    <property type="entry name" value="THYMIDINE KINASE"/>
    <property type="match status" value="1"/>
</dbReference>
<evidence type="ECO:0000256" key="3">
    <source>
        <dbReference type="ARBA" id="ARBA00022634"/>
    </source>
</evidence>
<organism evidence="12 13">
    <name type="scientific">Olsenella uli (strain ATCC 49627 / DSM 7084 / CCUG 31166 / CIP 109912 / JCM 12494 / LMG 11480 / NCIMB 702895 / VPI D76D-27C)</name>
    <name type="common">Lactobacillus uli</name>
    <dbReference type="NCBI Taxonomy" id="633147"/>
    <lineage>
        <taxon>Bacteria</taxon>
        <taxon>Bacillati</taxon>
        <taxon>Actinomycetota</taxon>
        <taxon>Coriobacteriia</taxon>
        <taxon>Coriobacteriales</taxon>
        <taxon>Atopobiaceae</taxon>
        <taxon>Olsenella</taxon>
    </lineage>
</organism>
<dbReference type="OrthoDB" id="9781579at2"/>
<dbReference type="GO" id="GO:0005829">
    <property type="term" value="C:cytosol"/>
    <property type="evidence" value="ECO:0007669"/>
    <property type="project" value="TreeGrafter"/>
</dbReference>
<evidence type="ECO:0000256" key="10">
    <source>
        <dbReference type="RuleBase" id="RU000544"/>
    </source>
</evidence>
<dbReference type="Pfam" id="PF00265">
    <property type="entry name" value="TK"/>
    <property type="match status" value="1"/>
</dbReference>
<protein>
    <recommendedName>
        <fullName evidence="2 10">Thymidine kinase</fullName>
        <ecNumber evidence="2 10">2.7.1.21</ecNumber>
    </recommendedName>
</protein>
<dbReference type="KEGG" id="ols:Olsu_1242"/>
<evidence type="ECO:0000256" key="11">
    <source>
        <dbReference type="RuleBase" id="RU004165"/>
    </source>
</evidence>
<dbReference type="GO" id="GO:0004797">
    <property type="term" value="F:thymidine kinase activity"/>
    <property type="evidence" value="ECO:0007669"/>
    <property type="project" value="UniProtKB-EC"/>
</dbReference>
<evidence type="ECO:0000256" key="6">
    <source>
        <dbReference type="ARBA" id="ARBA00022777"/>
    </source>
</evidence>
<reference evidence="12 13" key="1">
    <citation type="journal article" date="2010" name="Stand. Genomic Sci.">
        <title>Complete genome sequence of Olsenella uli type strain (VPI D76D-27C).</title>
        <authorList>
            <person name="Goker M."/>
            <person name="Held B."/>
            <person name="Lucas S."/>
            <person name="Nolan M."/>
            <person name="Yasawong M."/>
            <person name="Glavina Del Rio T."/>
            <person name="Tice H."/>
            <person name="Cheng J.F."/>
            <person name="Bruce D."/>
            <person name="Detter J.C."/>
            <person name="Tapia R."/>
            <person name="Han C."/>
            <person name="Goodwin L."/>
            <person name="Pitluck S."/>
            <person name="Liolios K."/>
            <person name="Ivanova N."/>
            <person name="Mavromatis K."/>
            <person name="Mikhailova N."/>
            <person name="Pati A."/>
            <person name="Chen A."/>
            <person name="Palaniappan K."/>
            <person name="Land M."/>
            <person name="Hauser L."/>
            <person name="Chang Y.J."/>
            <person name="Jeffries C.D."/>
            <person name="Rohde M."/>
            <person name="Sikorski J."/>
            <person name="Pukall R."/>
            <person name="Woyke T."/>
            <person name="Bristow J."/>
            <person name="Eisen J.A."/>
            <person name="Markowitz V."/>
            <person name="Hugenholtz P."/>
            <person name="Kyrpides N.C."/>
            <person name="Klenk H.P."/>
            <person name="Lapidus A."/>
        </authorList>
    </citation>
    <scope>NUCLEOTIDE SEQUENCE [LARGE SCALE GENOMIC DNA]</scope>
    <source>
        <strain evidence="13">ATCC 49627 / DSM 7084 / CIP 109912 / JCM 12494 / NCIMB 702895 / VPI D76D-27C</strain>
    </source>
</reference>
<evidence type="ECO:0000256" key="4">
    <source>
        <dbReference type="ARBA" id="ARBA00022679"/>
    </source>
</evidence>
<keyword evidence="5 10" id="KW-0547">Nucleotide-binding</keyword>
<evidence type="ECO:0000256" key="1">
    <source>
        <dbReference type="ARBA" id="ARBA00007587"/>
    </source>
</evidence>
<evidence type="ECO:0000256" key="2">
    <source>
        <dbReference type="ARBA" id="ARBA00012118"/>
    </source>
</evidence>
<evidence type="ECO:0000313" key="13">
    <source>
        <dbReference type="Proteomes" id="UP000000333"/>
    </source>
</evidence>
<dbReference type="SUPFAM" id="SSF57716">
    <property type="entry name" value="Glucocorticoid receptor-like (DNA-binding domain)"/>
    <property type="match status" value="1"/>
</dbReference>
<accession>E1QW45</accession>
<feature type="binding site" evidence="9">
    <location>
        <position position="177"/>
    </location>
    <ligand>
        <name>substrate</name>
    </ligand>
</feature>
<dbReference type="RefSeq" id="WP_013252100.1">
    <property type="nucleotide sequence ID" value="NC_014363.1"/>
</dbReference>
<proteinExistence type="inferred from homology"/>
<sequence length="216" mass="24026">MAKLYYIHGAMNCGKSTNLLQVAHNYEERGMRVLLMKPSTDTKGDASIMSRLGVTRRVDVLIRPGDRMGDLVAPHLAHVGCVLIDEAQFLTPRQAEELHELVHTRHVPCMCYGLKIDFRAAGFPGSSRLLELADEIRELRTICQCGRRATMNLRLVNGVATFSGSQVEVDDQGDIRYVSVCGDCFYKIRNGEMRYDYGEAMGKASPTDVTDPDDPA</sequence>
<keyword evidence="6 10" id="KW-0418">Kinase</keyword>
<evidence type="ECO:0000256" key="5">
    <source>
        <dbReference type="ARBA" id="ARBA00022741"/>
    </source>
</evidence>
<dbReference type="SUPFAM" id="SSF52540">
    <property type="entry name" value="P-loop containing nucleoside triphosphate hydrolases"/>
    <property type="match status" value="1"/>
</dbReference>
<keyword evidence="4 10" id="KW-0808">Transferase</keyword>
<dbReference type="AlphaFoldDB" id="E1QW45"/>
<gene>
    <name evidence="12" type="ordered locus">Olsu_1242</name>
</gene>
<dbReference type="HOGENOM" id="CLU_064400_2_1_11"/>
<dbReference type="Gene3D" id="3.40.50.300">
    <property type="entry name" value="P-loop containing nucleotide triphosphate hydrolases"/>
    <property type="match status" value="1"/>
</dbReference>
<dbReference type="NCBIfam" id="NF003300">
    <property type="entry name" value="PRK04296.1-5"/>
    <property type="match status" value="1"/>
</dbReference>
<dbReference type="GO" id="GO:0071897">
    <property type="term" value="P:DNA biosynthetic process"/>
    <property type="evidence" value="ECO:0007669"/>
    <property type="project" value="UniProtKB-KW"/>
</dbReference>
<dbReference type="Proteomes" id="UP000000333">
    <property type="component" value="Chromosome"/>
</dbReference>
<feature type="active site" description="Proton acceptor" evidence="8">
    <location>
        <position position="86"/>
    </location>
</feature>
<dbReference type="PANTHER" id="PTHR11441:SF0">
    <property type="entry name" value="THYMIDINE KINASE, CYTOSOLIC"/>
    <property type="match status" value="1"/>
</dbReference>